<dbReference type="Proteomes" id="UP000886520">
    <property type="component" value="Chromosome 13"/>
</dbReference>
<evidence type="ECO:0000313" key="1">
    <source>
        <dbReference type="EMBL" id="KAI5071659.1"/>
    </source>
</evidence>
<proteinExistence type="predicted"/>
<name>A0A9D4UPE9_ADICA</name>
<comment type="caution">
    <text evidence="1">The sequence shown here is derived from an EMBL/GenBank/DDBJ whole genome shotgun (WGS) entry which is preliminary data.</text>
</comment>
<dbReference type="EMBL" id="JABFUD020000013">
    <property type="protein sequence ID" value="KAI5071659.1"/>
    <property type="molecule type" value="Genomic_DNA"/>
</dbReference>
<organism evidence="1 2">
    <name type="scientific">Adiantum capillus-veneris</name>
    <name type="common">Maidenhair fern</name>
    <dbReference type="NCBI Taxonomy" id="13818"/>
    <lineage>
        <taxon>Eukaryota</taxon>
        <taxon>Viridiplantae</taxon>
        <taxon>Streptophyta</taxon>
        <taxon>Embryophyta</taxon>
        <taxon>Tracheophyta</taxon>
        <taxon>Polypodiopsida</taxon>
        <taxon>Polypodiidae</taxon>
        <taxon>Polypodiales</taxon>
        <taxon>Pteridineae</taxon>
        <taxon>Pteridaceae</taxon>
        <taxon>Vittarioideae</taxon>
        <taxon>Adiantum</taxon>
    </lineage>
</organism>
<evidence type="ECO:0000313" key="2">
    <source>
        <dbReference type="Proteomes" id="UP000886520"/>
    </source>
</evidence>
<accession>A0A9D4UPE9</accession>
<dbReference type="AlphaFoldDB" id="A0A9D4UPE9"/>
<reference evidence="1" key="1">
    <citation type="submission" date="2021-01" db="EMBL/GenBank/DDBJ databases">
        <title>Adiantum capillus-veneris genome.</title>
        <authorList>
            <person name="Fang Y."/>
            <person name="Liao Q."/>
        </authorList>
    </citation>
    <scope>NUCLEOTIDE SEQUENCE</scope>
    <source>
        <strain evidence="1">H3</strain>
        <tissue evidence="1">Leaf</tissue>
    </source>
</reference>
<keyword evidence="2" id="KW-1185">Reference proteome</keyword>
<gene>
    <name evidence="1" type="ORF">GOP47_0013910</name>
</gene>
<protein>
    <submittedName>
        <fullName evidence="1">Uncharacterized protein</fullName>
    </submittedName>
</protein>
<sequence length="70" mass="7405">MLPLLTSNSPCAASIISPLPSSPIGFTAAPPAIFSLSSVTCVEVALMQDIDPFFFFPFVLFTISHPSFIG</sequence>